<dbReference type="InterPro" id="IPR032001">
    <property type="entry name" value="SAWADEE_dom"/>
</dbReference>
<dbReference type="Gramene" id="TRITD6Bv1G227840.9">
    <property type="protein sequence ID" value="TRITD6Bv1G227840.9"/>
    <property type="gene ID" value="TRITD6Bv1G227840"/>
</dbReference>
<dbReference type="InterPro" id="IPR039276">
    <property type="entry name" value="SHH1/2"/>
</dbReference>
<sequence length="321" mass="36300">MTGEPPRLVFRFTHAEVAKMEEVLNEIDAMPKRPVIQGLIDHFNASPDRSGNGKVPVQYNQVRNWFHNRRSAQSQRARKMMLTPVDEEHHPVAGSYFGNISSDGGQVQFEAKSARNGAWYDVAAFLSHRFTETRDPEVLVRFTWLGPEEDEWVDVQKCVRLRSLQCVAVLPGDLILCFKEGKDQAQYFDAHVLQVQRRTHDVRGCRCRFLVCYDHDRSEMHQVSQKPHTIMDVNTDKVMRGGVPIPLDQGEASDKPVAPLLDAPTSTRSNSVAHVEMEDAEAAPNDEAANEAHGNKMNVGVSFFRSPVRFVVNFLAKKMFA</sequence>
<feature type="domain" description="SAWADEE" evidence="1">
    <location>
        <begin position="106"/>
        <end position="222"/>
    </location>
</feature>
<gene>
    <name evidence="2" type="ORF">TRITD_6Bv1G227840</name>
</gene>
<proteinExistence type="predicted"/>
<organism evidence="2 3">
    <name type="scientific">Triticum turgidum subsp. durum</name>
    <name type="common">Durum wheat</name>
    <name type="synonym">Triticum durum</name>
    <dbReference type="NCBI Taxonomy" id="4567"/>
    <lineage>
        <taxon>Eukaryota</taxon>
        <taxon>Viridiplantae</taxon>
        <taxon>Streptophyta</taxon>
        <taxon>Embryophyta</taxon>
        <taxon>Tracheophyta</taxon>
        <taxon>Spermatophyta</taxon>
        <taxon>Magnoliopsida</taxon>
        <taxon>Liliopsida</taxon>
        <taxon>Poales</taxon>
        <taxon>Poaceae</taxon>
        <taxon>BOP clade</taxon>
        <taxon>Pooideae</taxon>
        <taxon>Triticodae</taxon>
        <taxon>Triticeae</taxon>
        <taxon>Triticinae</taxon>
        <taxon>Triticum</taxon>
    </lineage>
</organism>
<dbReference type="Pfam" id="PF16719">
    <property type="entry name" value="SAWADEE"/>
    <property type="match status" value="1"/>
</dbReference>
<dbReference type="Gene3D" id="2.40.50.40">
    <property type="match status" value="1"/>
</dbReference>
<dbReference type="PANTHER" id="PTHR33827">
    <property type="entry name" value="PROTEIN SAWADEE HOMEODOMAIN HOMOLOG 2"/>
    <property type="match status" value="1"/>
</dbReference>
<dbReference type="GO" id="GO:0003682">
    <property type="term" value="F:chromatin binding"/>
    <property type="evidence" value="ECO:0007669"/>
    <property type="project" value="InterPro"/>
</dbReference>
<evidence type="ECO:0000313" key="3">
    <source>
        <dbReference type="Proteomes" id="UP000324705"/>
    </source>
</evidence>
<evidence type="ECO:0000259" key="1">
    <source>
        <dbReference type="Pfam" id="PF16719"/>
    </source>
</evidence>
<dbReference type="PANTHER" id="PTHR33827:SF13">
    <property type="entry name" value="SAWADEE DOMAIN-CONTAINING PROTEIN"/>
    <property type="match status" value="1"/>
</dbReference>
<name>A0A9R0YZW0_TRITD</name>
<keyword evidence="3" id="KW-1185">Reference proteome</keyword>
<dbReference type="SUPFAM" id="SSF46689">
    <property type="entry name" value="Homeodomain-like"/>
    <property type="match status" value="1"/>
</dbReference>
<dbReference type="Proteomes" id="UP000324705">
    <property type="component" value="Chromosome 6B"/>
</dbReference>
<dbReference type="InterPro" id="IPR009057">
    <property type="entry name" value="Homeodomain-like_sf"/>
</dbReference>
<dbReference type="AlphaFoldDB" id="A0A9R0YZW0"/>
<accession>A0A9R0YZW0</accession>
<evidence type="ECO:0000313" key="2">
    <source>
        <dbReference type="EMBL" id="VAI63975.1"/>
    </source>
</evidence>
<protein>
    <recommendedName>
        <fullName evidence="1">SAWADEE domain-containing protein</fullName>
    </recommendedName>
</protein>
<dbReference type="EMBL" id="LT934122">
    <property type="protein sequence ID" value="VAI63975.1"/>
    <property type="molecule type" value="Genomic_DNA"/>
</dbReference>
<reference evidence="2 3" key="1">
    <citation type="submission" date="2017-09" db="EMBL/GenBank/DDBJ databases">
        <authorList>
            <consortium name="International Durum Wheat Genome Sequencing Consortium (IDWGSC)"/>
            <person name="Milanesi L."/>
        </authorList>
    </citation>
    <scope>NUCLEOTIDE SEQUENCE [LARGE SCALE GENOMIC DNA]</scope>
    <source>
        <strain evidence="3">cv. Svevo</strain>
    </source>
</reference>
<dbReference type="Gene3D" id="2.30.30.140">
    <property type="match status" value="1"/>
</dbReference>